<sequence>MRGQGNTIVAVLFFSIFVLSVVPLTLYIYTTANRPPAYEDVRYSSLSASLKSVAGDIVAAYNYVNRTLDIANRGGSDVNIERIVSFVTCENQRYMVDTRTSIAIPSGQDMSIPLDLPPPQLLSTCANPTIDAVYIVTEEGAIISSTIITREDIEAITRPVPVVNATVHRAISSVASSGSRTSISSGSHMECIPPREQGVRDIHHRQHGHANKTPSLRRYGQRHERGNHIDIPMGG</sequence>
<evidence type="ECO:0000313" key="2">
    <source>
        <dbReference type="EMBL" id="HEW53461.1"/>
    </source>
</evidence>
<feature type="transmembrane region" description="Helical" evidence="1">
    <location>
        <begin position="7"/>
        <end position="29"/>
    </location>
</feature>
<gene>
    <name evidence="2" type="ORF">ENO77_04815</name>
</gene>
<dbReference type="EMBL" id="DSGT01000012">
    <property type="protein sequence ID" value="HEW53461.1"/>
    <property type="molecule type" value="Genomic_DNA"/>
</dbReference>
<reference evidence="2" key="1">
    <citation type="journal article" date="2020" name="mSystems">
        <title>Genome- and Community-Level Interaction Insights into Carbon Utilization and Element Cycling Functions of Hydrothermarchaeota in Hydrothermal Sediment.</title>
        <authorList>
            <person name="Zhou Z."/>
            <person name="Liu Y."/>
            <person name="Xu W."/>
            <person name="Pan J."/>
            <person name="Luo Z.H."/>
            <person name="Li M."/>
        </authorList>
    </citation>
    <scope>NUCLEOTIDE SEQUENCE [LARGE SCALE GENOMIC DNA]</scope>
    <source>
        <strain evidence="2">SpSt-16</strain>
    </source>
</reference>
<keyword evidence="1" id="KW-0472">Membrane</keyword>
<organism evidence="2">
    <name type="scientific">Ignisphaera aggregans</name>
    <dbReference type="NCBI Taxonomy" id="334771"/>
    <lineage>
        <taxon>Archaea</taxon>
        <taxon>Thermoproteota</taxon>
        <taxon>Thermoprotei</taxon>
        <taxon>Desulfurococcales</taxon>
        <taxon>Desulfurococcaceae</taxon>
        <taxon>Ignisphaera</taxon>
    </lineage>
</organism>
<accession>A0A7C2Z9D9</accession>
<evidence type="ECO:0000256" key="1">
    <source>
        <dbReference type="SAM" id="Phobius"/>
    </source>
</evidence>
<comment type="caution">
    <text evidence="2">The sequence shown here is derived from an EMBL/GenBank/DDBJ whole genome shotgun (WGS) entry which is preliminary data.</text>
</comment>
<dbReference type="AlphaFoldDB" id="A0A7C2Z9D9"/>
<name>A0A7C2Z9D9_9CREN</name>
<keyword evidence="1" id="KW-0812">Transmembrane</keyword>
<keyword evidence="1" id="KW-1133">Transmembrane helix</keyword>
<proteinExistence type="predicted"/>
<protein>
    <submittedName>
        <fullName evidence="2">Uncharacterized protein</fullName>
    </submittedName>
</protein>